<evidence type="ECO:0000256" key="7">
    <source>
        <dbReference type="ARBA" id="ARBA00033728"/>
    </source>
</evidence>
<comment type="similarity">
    <text evidence="3">Belongs to the YPT35 family.</text>
</comment>
<dbReference type="Proteomes" id="UP001320420">
    <property type="component" value="Unassembled WGS sequence"/>
</dbReference>
<dbReference type="AlphaFoldDB" id="A0AAN9V5L1"/>
<comment type="function">
    <text evidence="7">Recruits the lipid transfer protein VPS13 to endosomal and vacuolar membranes.</text>
</comment>
<keyword evidence="4" id="KW-0926">Vacuole</keyword>
<gene>
    <name evidence="12" type="ORF">SLS62_003063</name>
</gene>
<evidence type="ECO:0000256" key="5">
    <source>
        <dbReference type="ARBA" id="ARBA00022753"/>
    </source>
</evidence>
<evidence type="ECO:0000256" key="3">
    <source>
        <dbReference type="ARBA" id="ARBA00007426"/>
    </source>
</evidence>
<proteinExistence type="inferred from homology"/>
<feature type="domain" description="PX" evidence="11">
    <location>
        <begin position="196"/>
        <end position="312"/>
    </location>
</feature>
<sequence length="312" mass="33340">MASTAEHHGINTTANGTSHSHSHGGVNGSSGGLPRKGLLAQSPASAAANRPPPSPPTTETDTEEAPSDSDIPRRTAATITTLDTAAAQTETSGLSDYYNNNDNMPDSPVTSPITSPPYWPNYSIHDGNDNGHGHHISNASVESLPTGGITLRDNENSSLDERGSYCWAKSVRVVDYTVINGGNGGSRSSGSIPGGGGYSSSSGANIAATLVAGAFVVYNIRVETLNGGYLNIRKRYSEFDDFRWRLIRTFPGFEAAVPELPPKSFISKFRPRFLEKRRAGLQYFLKCVLHLLSPSTTYFVMGVHAYVSPFIC</sequence>
<dbReference type="SUPFAM" id="SSF64268">
    <property type="entry name" value="PX domain"/>
    <property type="match status" value="1"/>
</dbReference>
<dbReference type="GO" id="GO:0010008">
    <property type="term" value="C:endosome membrane"/>
    <property type="evidence" value="ECO:0007669"/>
    <property type="project" value="UniProtKB-SubCell"/>
</dbReference>
<dbReference type="InterPro" id="IPR036871">
    <property type="entry name" value="PX_dom_sf"/>
</dbReference>
<evidence type="ECO:0000256" key="4">
    <source>
        <dbReference type="ARBA" id="ARBA00022554"/>
    </source>
</evidence>
<keyword evidence="6" id="KW-0472">Membrane</keyword>
<reference evidence="12 13" key="1">
    <citation type="submission" date="2024-02" db="EMBL/GenBank/DDBJ databases">
        <title>De novo assembly and annotation of 12 fungi associated with fruit tree decline syndrome in Ontario, Canada.</title>
        <authorList>
            <person name="Sulman M."/>
            <person name="Ellouze W."/>
            <person name="Ilyukhin E."/>
        </authorList>
    </citation>
    <scope>NUCLEOTIDE SEQUENCE [LARGE SCALE GENOMIC DNA]</scope>
    <source>
        <strain evidence="12 13">M11/M66-122</strain>
    </source>
</reference>
<dbReference type="Pfam" id="PF00787">
    <property type="entry name" value="PX"/>
    <property type="match status" value="1"/>
</dbReference>
<dbReference type="CDD" id="cd07280">
    <property type="entry name" value="PX_YPT35"/>
    <property type="match status" value="1"/>
</dbReference>
<comment type="caution">
    <text evidence="12">The sequence shown here is derived from an EMBL/GenBank/DDBJ whole genome shotgun (WGS) entry which is preliminary data.</text>
</comment>
<evidence type="ECO:0000256" key="1">
    <source>
        <dbReference type="ARBA" id="ARBA00004148"/>
    </source>
</evidence>
<evidence type="ECO:0000256" key="8">
    <source>
        <dbReference type="ARBA" id="ARBA00033774"/>
    </source>
</evidence>
<accession>A0AAN9V5L1</accession>
<dbReference type="SMART" id="SM00312">
    <property type="entry name" value="PX"/>
    <property type="match status" value="1"/>
</dbReference>
<comment type="subcellular location">
    <subcellularLocation>
        <location evidence="2">Endosome</location>
    </subcellularLocation>
    <subcellularLocation>
        <location evidence="1">Vacuole membrane</location>
        <topology evidence="1">Peripheral membrane protein</topology>
    </subcellularLocation>
</comment>
<evidence type="ECO:0000313" key="12">
    <source>
        <dbReference type="EMBL" id="KAK7754979.1"/>
    </source>
</evidence>
<keyword evidence="13" id="KW-1185">Reference proteome</keyword>
<organism evidence="12 13">
    <name type="scientific">Diatrype stigma</name>
    <dbReference type="NCBI Taxonomy" id="117547"/>
    <lineage>
        <taxon>Eukaryota</taxon>
        <taxon>Fungi</taxon>
        <taxon>Dikarya</taxon>
        <taxon>Ascomycota</taxon>
        <taxon>Pezizomycotina</taxon>
        <taxon>Sordariomycetes</taxon>
        <taxon>Xylariomycetidae</taxon>
        <taxon>Xylariales</taxon>
        <taxon>Diatrypaceae</taxon>
        <taxon>Diatrype</taxon>
    </lineage>
</organism>
<evidence type="ECO:0000256" key="10">
    <source>
        <dbReference type="SAM" id="MobiDB-lite"/>
    </source>
</evidence>
<dbReference type="PROSITE" id="PS50195">
    <property type="entry name" value="PX"/>
    <property type="match status" value="1"/>
</dbReference>
<feature type="compositionally biased region" description="Polar residues" evidence="10">
    <location>
        <begin position="90"/>
        <end position="113"/>
    </location>
</feature>
<dbReference type="GO" id="GO:0005774">
    <property type="term" value="C:vacuolar membrane"/>
    <property type="evidence" value="ECO:0007669"/>
    <property type="project" value="UniProtKB-SubCell"/>
</dbReference>
<evidence type="ECO:0000256" key="6">
    <source>
        <dbReference type="ARBA" id="ARBA00023136"/>
    </source>
</evidence>
<dbReference type="InterPro" id="IPR001683">
    <property type="entry name" value="PX_dom"/>
</dbReference>
<evidence type="ECO:0000259" key="11">
    <source>
        <dbReference type="PROSITE" id="PS50195"/>
    </source>
</evidence>
<keyword evidence="5" id="KW-0967">Endosome</keyword>
<name>A0AAN9V5L1_9PEZI</name>
<evidence type="ECO:0000256" key="9">
    <source>
        <dbReference type="ARBA" id="ARBA00033785"/>
    </source>
</evidence>
<dbReference type="GO" id="GO:0032266">
    <property type="term" value="F:phosphatidylinositol-3-phosphate binding"/>
    <property type="evidence" value="ECO:0007669"/>
    <property type="project" value="InterPro"/>
</dbReference>
<dbReference type="Gene3D" id="3.30.1520.10">
    <property type="entry name" value="Phox-like domain"/>
    <property type="match status" value="1"/>
</dbReference>
<protein>
    <recommendedName>
        <fullName evidence="8">Endosomal/vacuolar adapter protein YPT35</fullName>
    </recommendedName>
    <alternativeName>
        <fullName evidence="9">PX domain-containing protein YPT35</fullName>
    </alternativeName>
</protein>
<evidence type="ECO:0000313" key="13">
    <source>
        <dbReference type="Proteomes" id="UP001320420"/>
    </source>
</evidence>
<feature type="compositionally biased region" description="Low complexity" evidence="10">
    <location>
        <begin position="75"/>
        <end position="89"/>
    </location>
</feature>
<dbReference type="EMBL" id="JAKJXP020000016">
    <property type="protein sequence ID" value="KAK7754979.1"/>
    <property type="molecule type" value="Genomic_DNA"/>
</dbReference>
<feature type="region of interest" description="Disordered" evidence="10">
    <location>
        <begin position="1"/>
        <end position="158"/>
    </location>
</feature>
<evidence type="ECO:0000256" key="2">
    <source>
        <dbReference type="ARBA" id="ARBA00004177"/>
    </source>
</evidence>
<dbReference type="InterPro" id="IPR037917">
    <property type="entry name" value="Ypt35_PX"/>
</dbReference>